<organism evidence="7 8">
    <name type="scientific">Symbiodinium pilosum</name>
    <name type="common">Dinoflagellate</name>
    <dbReference type="NCBI Taxonomy" id="2952"/>
    <lineage>
        <taxon>Eukaryota</taxon>
        <taxon>Sar</taxon>
        <taxon>Alveolata</taxon>
        <taxon>Dinophyceae</taxon>
        <taxon>Suessiales</taxon>
        <taxon>Symbiodiniaceae</taxon>
        <taxon>Symbiodinium</taxon>
    </lineage>
</organism>
<feature type="transmembrane region" description="Helical" evidence="6">
    <location>
        <begin position="61"/>
        <end position="82"/>
    </location>
</feature>
<evidence type="ECO:0000256" key="6">
    <source>
        <dbReference type="RuleBase" id="RU368066"/>
    </source>
</evidence>
<evidence type="ECO:0000256" key="3">
    <source>
        <dbReference type="ARBA" id="ARBA00022692"/>
    </source>
</evidence>
<feature type="transmembrane region" description="Helical" evidence="6">
    <location>
        <begin position="116"/>
        <end position="138"/>
    </location>
</feature>
<dbReference type="AlphaFoldDB" id="A0A812U3C6"/>
<dbReference type="OrthoDB" id="44736at2759"/>
<feature type="transmembrane region" description="Helical" evidence="6">
    <location>
        <begin position="418"/>
        <end position="439"/>
    </location>
</feature>
<dbReference type="GO" id="GO:0005886">
    <property type="term" value="C:plasma membrane"/>
    <property type="evidence" value="ECO:0007669"/>
    <property type="project" value="UniProtKB-SubCell"/>
</dbReference>
<comment type="caution">
    <text evidence="7">The sequence shown here is derived from an EMBL/GenBank/DDBJ whole genome shotgun (WGS) entry which is preliminary data.</text>
</comment>
<feature type="transmembrane region" description="Helical" evidence="6">
    <location>
        <begin position="224"/>
        <end position="249"/>
    </location>
</feature>
<evidence type="ECO:0000256" key="5">
    <source>
        <dbReference type="ARBA" id="ARBA00023136"/>
    </source>
</evidence>
<feature type="transmembrane region" description="Helical" evidence="6">
    <location>
        <begin position="352"/>
        <end position="372"/>
    </location>
</feature>
<dbReference type="PANTHER" id="PTHR12385:SF4">
    <property type="entry name" value="PROTEIN PNS1"/>
    <property type="match status" value="1"/>
</dbReference>
<feature type="transmembrane region" description="Helical" evidence="6">
    <location>
        <begin position="144"/>
        <end position="167"/>
    </location>
</feature>
<dbReference type="PANTHER" id="PTHR12385">
    <property type="entry name" value="CHOLINE TRANSPORTER-LIKE (SLC FAMILY 44)"/>
    <property type="match status" value="1"/>
</dbReference>
<proteinExistence type="inferred from homology"/>
<comment type="subcellular location">
    <subcellularLocation>
        <location evidence="6">Cell membrane</location>
        <topology evidence="6">Multi-pass membrane protein</topology>
    </subcellularLocation>
    <subcellularLocation>
        <location evidence="1">Membrane</location>
        <topology evidence="1">Multi-pass membrane protein</topology>
    </subcellularLocation>
</comment>
<keyword evidence="8" id="KW-1185">Reference proteome</keyword>
<feature type="transmembrane region" description="Helical" evidence="6">
    <location>
        <begin position="459"/>
        <end position="485"/>
    </location>
</feature>
<reference evidence="7" key="1">
    <citation type="submission" date="2021-02" db="EMBL/GenBank/DDBJ databases">
        <authorList>
            <person name="Dougan E. K."/>
            <person name="Rhodes N."/>
            <person name="Thang M."/>
            <person name="Chan C."/>
        </authorList>
    </citation>
    <scope>NUCLEOTIDE SEQUENCE</scope>
</reference>
<dbReference type="EMBL" id="CAJNIZ010035557">
    <property type="protein sequence ID" value="CAE7560356.1"/>
    <property type="molecule type" value="Genomic_DNA"/>
</dbReference>
<keyword evidence="5 6" id="KW-0472">Membrane</keyword>
<sequence length="524" mass="56493">MQPPENQSLALNGREVNIQNLPHLQQYNAKRREAKMKEIQTGVDLLQSVGIFPSRRPCQDVVWAVLFLSVVAATACFSIYYFQDIDTSRNEDAAFRDHETLNHQQVEALTAHVGRLTLAGVAGTLASLVFAFFFMMLAKACAKPLVYAALFFVPALTIVAGLVLLGLVMAREPVSVMSLIPGGCLVALGVCYASCVCCCWRRYIPFTVEVVEMVAEISNDNPCMVAVSVLGSFAAAIWVMLVAICWVGVTIKYKSDTADQDLNASEPINFAFLFLICWGGGVIHNVCHTSYCGVFGRWYFNEEGWPLVSSVRVALTTSFGSICLGSLVVAVIRMIEYAVRVAQQEAQSEGNYVACVVFCVLDCFISCIGDILEYFNEWAYVQCALRGSSFCKSVRATYALCVCNGIQYVIADLLVDSVVSLGAFMSGLVGCGMGLAVALSGLERSPDGARTGAGAGQDYAMVAIIGGFLGFFGGVIGGASAMSIFSSGTKALLTCWAEDPRPLQEEYSGIHDTIAAKIHDHESN</sequence>
<accession>A0A812U3C6</accession>
<dbReference type="Proteomes" id="UP000649617">
    <property type="component" value="Unassembled WGS sequence"/>
</dbReference>
<evidence type="ECO:0000256" key="2">
    <source>
        <dbReference type="ARBA" id="ARBA00007168"/>
    </source>
</evidence>
<dbReference type="GO" id="GO:0022857">
    <property type="term" value="F:transmembrane transporter activity"/>
    <property type="evidence" value="ECO:0007669"/>
    <property type="project" value="UniProtKB-UniRule"/>
</dbReference>
<dbReference type="InterPro" id="IPR007603">
    <property type="entry name" value="Choline_transptr-like"/>
</dbReference>
<evidence type="ECO:0000313" key="8">
    <source>
        <dbReference type="Proteomes" id="UP000649617"/>
    </source>
</evidence>
<keyword evidence="3 6" id="KW-0812">Transmembrane</keyword>
<feature type="transmembrane region" description="Helical" evidence="6">
    <location>
        <begin position="270"/>
        <end position="291"/>
    </location>
</feature>
<feature type="transmembrane region" description="Helical" evidence="6">
    <location>
        <begin position="311"/>
        <end position="332"/>
    </location>
</feature>
<comment type="function">
    <text evidence="6">Choline transporter.</text>
</comment>
<feature type="transmembrane region" description="Helical" evidence="6">
    <location>
        <begin position="179"/>
        <end position="204"/>
    </location>
</feature>
<evidence type="ECO:0000256" key="1">
    <source>
        <dbReference type="ARBA" id="ARBA00004141"/>
    </source>
</evidence>
<name>A0A812U3C6_SYMPI</name>
<comment type="similarity">
    <text evidence="2 6">Belongs to the CTL (choline transporter-like) family.</text>
</comment>
<gene>
    <name evidence="7" type="primary">PNS1</name>
    <name evidence="7" type="ORF">SPIL2461_LOCUS14982</name>
</gene>
<keyword evidence="4 6" id="KW-1133">Transmembrane helix</keyword>
<evidence type="ECO:0000313" key="7">
    <source>
        <dbReference type="EMBL" id="CAE7560356.1"/>
    </source>
</evidence>
<protein>
    <recommendedName>
        <fullName evidence="6">Choline transporter-like protein</fullName>
    </recommendedName>
</protein>
<dbReference type="Pfam" id="PF04515">
    <property type="entry name" value="Choline_transpo"/>
    <property type="match status" value="1"/>
</dbReference>
<evidence type="ECO:0000256" key="4">
    <source>
        <dbReference type="ARBA" id="ARBA00022989"/>
    </source>
</evidence>